<dbReference type="AlphaFoldDB" id="A0A9P8PII7"/>
<gene>
    <name evidence="1" type="ORF">WICPIJ_010139</name>
</gene>
<evidence type="ECO:0000313" key="1">
    <source>
        <dbReference type="EMBL" id="KAH3672145.1"/>
    </source>
</evidence>
<accession>A0A9P8PII7</accession>
<proteinExistence type="predicted"/>
<reference evidence="1" key="2">
    <citation type="submission" date="2021-01" db="EMBL/GenBank/DDBJ databases">
        <authorList>
            <person name="Schikora-Tamarit M.A."/>
        </authorList>
    </citation>
    <scope>NUCLEOTIDE SEQUENCE</scope>
    <source>
        <strain evidence="1">CBS2887</strain>
    </source>
</reference>
<comment type="caution">
    <text evidence="1">The sequence shown here is derived from an EMBL/GenBank/DDBJ whole genome shotgun (WGS) entry which is preliminary data.</text>
</comment>
<feature type="non-terminal residue" evidence="1">
    <location>
        <position position="223"/>
    </location>
</feature>
<dbReference type="Proteomes" id="UP000774326">
    <property type="component" value="Unassembled WGS sequence"/>
</dbReference>
<dbReference type="EMBL" id="JAEUBG010005855">
    <property type="protein sequence ID" value="KAH3672145.1"/>
    <property type="molecule type" value="Genomic_DNA"/>
</dbReference>
<protein>
    <submittedName>
        <fullName evidence="1">Uncharacterized protein</fullName>
    </submittedName>
</protein>
<evidence type="ECO:0000313" key="2">
    <source>
        <dbReference type="Proteomes" id="UP000774326"/>
    </source>
</evidence>
<keyword evidence="2" id="KW-1185">Reference proteome</keyword>
<reference evidence="1" key="1">
    <citation type="journal article" date="2021" name="Open Biol.">
        <title>Shared evolutionary footprints suggest mitochondrial oxidative damage underlies multiple complex I losses in fungi.</title>
        <authorList>
            <person name="Schikora-Tamarit M.A."/>
            <person name="Marcet-Houben M."/>
            <person name="Nosek J."/>
            <person name="Gabaldon T."/>
        </authorList>
    </citation>
    <scope>NUCLEOTIDE SEQUENCE</scope>
    <source>
        <strain evidence="1">CBS2887</strain>
    </source>
</reference>
<sequence length="223" mass="24276">APEEPVPESLTTNLKPLDNLAYKPWLLETEPSKSVYEKSPVSVKVTPSENSWPLEDSEVASLAKLSTNCLAPSLETFSKSNLVKKILPYLAQNLSCTTLMDTSSCGCNLCTETLFTTDRQLLGIEQSAEELPTSWHLINVQALILSNQVQSTGGRHGSGQTVDTLLLEVWDEISVLGNDSHRVTWRDKGPSTVDHVSITVTVRGSTEGNVFSIDSVNQSLSVC</sequence>
<name>A0A9P8PII7_WICPI</name>
<organism evidence="1 2">
    <name type="scientific">Wickerhamomyces pijperi</name>
    <name type="common">Yeast</name>
    <name type="synonym">Pichia pijperi</name>
    <dbReference type="NCBI Taxonomy" id="599730"/>
    <lineage>
        <taxon>Eukaryota</taxon>
        <taxon>Fungi</taxon>
        <taxon>Dikarya</taxon>
        <taxon>Ascomycota</taxon>
        <taxon>Saccharomycotina</taxon>
        <taxon>Saccharomycetes</taxon>
        <taxon>Phaffomycetales</taxon>
        <taxon>Wickerhamomycetaceae</taxon>
        <taxon>Wickerhamomyces</taxon>
    </lineage>
</organism>